<dbReference type="InterPro" id="IPR029066">
    <property type="entry name" value="PLP-binding_barrel"/>
</dbReference>
<comment type="catalytic activity">
    <reaction evidence="4">
        <text>L-alanine = D-alanine</text>
        <dbReference type="Rhea" id="RHEA:20249"/>
        <dbReference type="ChEBI" id="CHEBI:57416"/>
        <dbReference type="ChEBI" id="CHEBI:57972"/>
        <dbReference type="EC" id="5.1.1.1"/>
    </reaction>
</comment>
<evidence type="ECO:0000313" key="9">
    <source>
        <dbReference type="Proteomes" id="UP000028725"/>
    </source>
</evidence>
<dbReference type="SUPFAM" id="SSF50621">
    <property type="entry name" value="Alanine racemase C-terminal domain-like"/>
    <property type="match status" value="1"/>
</dbReference>
<keyword evidence="9" id="KW-1185">Reference proteome</keyword>
<protein>
    <recommendedName>
        <fullName evidence="4">Alanine racemase</fullName>
        <ecNumber evidence="4">5.1.1.1</ecNumber>
    </recommendedName>
</protein>
<name>A0A085WEM2_9BACT</name>
<evidence type="ECO:0000256" key="2">
    <source>
        <dbReference type="ARBA" id="ARBA00022898"/>
    </source>
</evidence>
<dbReference type="CDD" id="cd00430">
    <property type="entry name" value="PLPDE_III_AR"/>
    <property type="match status" value="1"/>
</dbReference>
<dbReference type="InterPro" id="IPR000821">
    <property type="entry name" value="Ala_racemase"/>
</dbReference>
<dbReference type="GO" id="GO:0030170">
    <property type="term" value="F:pyridoxal phosphate binding"/>
    <property type="evidence" value="ECO:0007669"/>
    <property type="project" value="UniProtKB-UniRule"/>
</dbReference>
<dbReference type="OrthoDB" id="9813814at2"/>
<dbReference type="AlphaFoldDB" id="A0A085WEM2"/>
<feature type="modified residue" description="N6-(pyridoxal phosphate)lysine" evidence="4 5">
    <location>
        <position position="64"/>
    </location>
</feature>
<dbReference type="InterPro" id="IPR020622">
    <property type="entry name" value="Ala_racemase_pyridoxalP-BS"/>
</dbReference>
<dbReference type="SMART" id="SM01005">
    <property type="entry name" value="Ala_racemase_C"/>
    <property type="match status" value="1"/>
</dbReference>
<reference evidence="8 9" key="1">
    <citation type="submission" date="2014-04" db="EMBL/GenBank/DDBJ databases">
        <title>Genome assembly of Hyalangium minutum DSM 14724.</title>
        <authorList>
            <person name="Sharma G."/>
            <person name="Subramanian S."/>
        </authorList>
    </citation>
    <scope>NUCLEOTIDE SEQUENCE [LARGE SCALE GENOMIC DNA]</scope>
    <source>
        <strain evidence="8 9">DSM 14724</strain>
    </source>
</reference>
<comment type="caution">
    <text evidence="8">The sequence shown here is derived from an EMBL/GenBank/DDBJ whole genome shotgun (WGS) entry which is preliminary data.</text>
</comment>
<feature type="binding site" evidence="4 6">
    <location>
        <position position="356"/>
    </location>
    <ligand>
        <name>substrate</name>
    </ligand>
</feature>
<comment type="pathway">
    <text evidence="4">Amino-acid biosynthesis; D-alanine biosynthesis; D-alanine from L-alanine: step 1/1.</text>
</comment>
<dbReference type="STRING" id="394096.DB31_1200"/>
<comment type="function">
    <text evidence="4">Catalyzes the interconversion of L-alanine and D-alanine. May also act on other amino acids.</text>
</comment>
<feature type="active site" description="Proton acceptor; specific for L-alanine" evidence="4">
    <location>
        <position position="308"/>
    </location>
</feature>
<dbReference type="InterPro" id="IPR009006">
    <property type="entry name" value="Ala_racemase/Decarboxylase_C"/>
</dbReference>
<dbReference type="GO" id="GO:0030632">
    <property type="term" value="P:D-alanine biosynthetic process"/>
    <property type="evidence" value="ECO:0007669"/>
    <property type="project" value="UniProtKB-UniRule"/>
</dbReference>
<dbReference type="PANTHER" id="PTHR30511:SF0">
    <property type="entry name" value="ALANINE RACEMASE, CATABOLIC-RELATED"/>
    <property type="match status" value="1"/>
</dbReference>
<organism evidence="8 9">
    <name type="scientific">Hyalangium minutum</name>
    <dbReference type="NCBI Taxonomy" id="394096"/>
    <lineage>
        <taxon>Bacteria</taxon>
        <taxon>Pseudomonadati</taxon>
        <taxon>Myxococcota</taxon>
        <taxon>Myxococcia</taxon>
        <taxon>Myxococcales</taxon>
        <taxon>Cystobacterineae</taxon>
        <taxon>Archangiaceae</taxon>
        <taxon>Hyalangium</taxon>
    </lineage>
</organism>
<feature type="active site" description="Proton acceptor; specific for D-alanine" evidence="4">
    <location>
        <position position="64"/>
    </location>
</feature>
<feature type="binding site" evidence="4 6">
    <location>
        <position position="167"/>
    </location>
    <ligand>
        <name>substrate</name>
    </ligand>
</feature>
<evidence type="ECO:0000256" key="6">
    <source>
        <dbReference type="PIRSR" id="PIRSR600821-52"/>
    </source>
</evidence>
<dbReference type="SUPFAM" id="SSF51419">
    <property type="entry name" value="PLP-binding barrel"/>
    <property type="match status" value="1"/>
</dbReference>
<evidence type="ECO:0000256" key="1">
    <source>
        <dbReference type="ARBA" id="ARBA00001933"/>
    </source>
</evidence>
<accession>A0A085WEM2</accession>
<evidence type="ECO:0000256" key="3">
    <source>
        <dbReference type="ARBA" id="ARBA00023235"/>
    </source>
</evidence>
<proteinExistence type="inferred from homology"/>
<dbReference type="GO" id="GO:0008784">
    <property type="term" value="F:alanine racemase activity"/>
    <property type="evidence" value="ECO:0007669"/>
    <property type="project" value="UniProtKB-UniRule"/>
</dbReference>
<evidence type="ECO:0000313" key="8">
    <source>
        <dbReference type="EMBL" id="KFE66135.1"/>
    </source>
</evidence>
<gene>
    <name evidence="8" type="ORF">DB31_1200</name>
</gene>
<dbReference type="PATRIC" id="fig|394096.3.peg.5541"/>
<dbReference type="Pfam" id="PF01168">
    <property type="entry name" value="Ala_racemase_N"/>
    <property type="match status" value="1"/>
</dbReference>
<dbReference type="EMBL" id="JMCB01000011">
    <property type="protein sequence ID" value="KFE66135.1"/>
    <property type="molecule type" value="Genomic_DNA"/>
</dbReference>
<keyword evidence="3 4" id="KW-0413">Isomerase</keyword>
<dbReference type="PANTHER" id="PTHR30511">
    <property type="entry name" value="ALANINE RACEMASE"/>
    <property type="match status" value="1"/>
</dbReference>
<dbReference type="GO" id="GO:0005829">
    <property type="term" value="C:cytosol"/>
    <property type="evidence" value="ECO:0007669"/>
    <property type="project" value="TreeGrafter"/>
</dbReference>
<keyword evidence="2 4" id="KW-0663">Pyridoxal phosphate</keyword>
<comment type="cofactor">
    <cofactor evidence="1 4 5">
        <name>pyridoxal 5'-phosphate</name>
        <dbReference type="ChEBI" id="CHEBI:597326"/>
    </cofactor>
</comment>
<dbReference type="HAMAP" id="MF_01201">
    <property type="entry name" value="Ala_racemase"/>
    <property type="match status" value="1"/>
</dbReference>
<dbReference type="NCBIfam" id="TIGR00492">
    <property type="entry name" value="alr"/>
    <property type="match status" value="1"/>
</dbReference>
<dbReference type="EC" id="5.1.1.1" evidence="4"/>
<dbReference type="PRINTS" id="PR00992">
    <property type="entry name" value="ALARACEMASE"/>
</dbReference>
<evidence type="ECO:0000259" key="7">
    <source>
        <dbReference type="SMART" id="SM01005"/>
    </source>
</evidence>
<evidence type="ECO:0000256" key="4">
    <source>
        <dbReference type="HAMAP-Rule" id="MF_01201"/>
    </source>
</evidence>
<dbReference type="UniPathway" id="UPA00042">
    <property type="reaction ID" value="UER00497"/>
</dbReference>
<feature type="domain" description="Alanine racemase C-terminal" evidence="7">
    <location>
        <begin position="287"/>
        <end position="415"/>
    </location>
</feature>
<dbReference type="InterPro" id="IPR011079">
    <property type="entry name" value="Ala_racemase_C"/>
</dbReference>
<evidence type="ECO:0000256" key="5">
    <source>
        <dbReference type="PIRSR" id="PIRSR600821-50"/>
    </source>
</evidence>
<dbReference type="Gene3D" id="3.20.20.10">
    <property type="entry name" value="Alanine racemase"/>
    <property type="match status" value="1"/>
</dbReference>
<sequence length="416" mass="45361">MRAAGHGRPSEVNVEHGGTGGGFPAHASWLELSASALRHNVEMFRALEAATGGGLRRMMGAVLKGNAYGHGFREMLPRVHPLVDVLYLITPQDGLAVRAFEREHGLAPRQVLVMGAIAPEEAVALAREGVDAVVADTSWREAGPVLRAARLERPLRVHVHIDTGLGREGFTLEQIPRETAFLAEHREEFELVGALSHFSNTEDVTEQEYALAQLEAFETGLHRLVTQLSPAKPPQRHIAASAASLVLPRARYDALRVGISLYGLWPSPETRLSARLVLGELPTLKPVLAWRCMSQVVKWLPAGSYVGYGCTYRCSEPTRIAVLPVGYFDGYPRLVSGKAHVLVNGRRCPVLGRVMMNHLIVDVTRATGDERPVTATLLGHDGDETVSAEAVAGWAQTIHYELVTRLGAHLKRVVVE</sequence>
<dbReference type="PROSITE" id="PS00395">
    <property type="entry name" value="ALANINE_RACEMASE"/>
    <property type="match status" value="1"/>
</dbReference>
<comment type="similarity">
    <text evidence="4">Belongs to the alanine racemase family.</text>
</comment>
<dbReference type="Pfam" id="PF00842">
    <property type="entry name" value="Ala_racemase_C"/>
    <property type="match status" value="1"/>
</dbReference>
<dbReference type="Proteomes" id="UP000028725">
    <property type="component" value="Unassembled WGS sequence"/>
</dbReference>
<dbReference type="InterPro" id="IPR001608">
    <property type="entry name" value="Ala_racemase_N"/>
</dbReference>
<dbReference type="Gene3D" id="2.40.37.10">
    <property type="entry name" value="Lyase, Ornithine Decarboxylase, Chain A, domain 1"/>
    <property type="match status" value="1"/>
</dbReference>